<dbReference type="Pfam" id="PF02467">
    <property type="entry name" value="Whib"/>
    <property type="match status" value="1"/>
</dbReference>
<feature type="compositionally biased region" description="Basic and acidic residues" evidence="12">
    <location>
        <begin position="105"/>
        <end position="119"/>
    </location>
</feature>
<proteinExistence type="inferred from homology"/>
<gene>
    <name evidence="11" type="primary">whiB</name>
    <name evidence="14" type="ORF">A5726_25025</name>
</gene>
<dbReference type="GO" id="GO:0046872">
    <property type="term" value="F:metal ion binding"/>
    <property type="evidence" value="ECO:0007669"/>
    <property type="project" value="UniProtKB-KW"/>
</dbReference>
<evidence type="ECO:0000256" key="5">
    <source>
        <dbReference type="ARBA" id="ARBA00023004"/>
    </source>
</evidence>
<evidence type="ECO:0000256" key="4">
    <source>
        <dbReference type="ARBA" id="ARBA00022723"/>
    </source>
</evidence>
<dbReference type="Proteomes" id="UP000093779">
    <property type="component" value="Unassembled WGS sequence"/>
</dbReference>
<evidence type="ECO:0000259" key="13">
    <source>
        <dbReference type="PROSITE" id="PS51674"/>
    </source>
</evidence>
<evidence type="ECO:0000256" key="8">
    <source>
        <dbReference type="ARBA" id="ARBA00023125"/>
    </source>
</evidence>
<dbReference type="AlphaFoldDB" id="A0A1A1YK41"/>
<keyword evidence="6 11" id="KW-0411">Iron-sulfur</keyword>
<feature type="region of interest" description="Disordered" evidence="12">
    <location>
        <begin position="100"/>
        <end position="133"/>
    </location>
</feature>
<feature type="domain" description="4Fe-4S Wbl-type" evidence="13">
    <location>
        <begin position="10"/>
        <end position="65"/>
    </location>
</feature>
<dbReference type="RefSeq" id="WP_064899022.1">
    <property type="nucleotide sequence ID" value="NZ_JBEUKP010000018.1"/>
</dbReference>
<dbReference type="HAMAP" id="MF_01479">
    <property type="entry name" value="WhiB"/>
    <property type="match status" value="1"/>
</dbReference>
<evidence type="ECO:0000256" key="7">
    <source>
        <dbReference type="ARBA" id="ARBA00023015"/>
    </source>
</evidence>
<name>A0A1A1YK41_9MYCO</name>
<keyword evidence="5 11" id="KW-0408">Iron</keyword>
<dbReference type="PROSITE" id="PS51674">
    <property type="entry name" value="4FE4S_WBL"/>
    <property type="match status" value="1"/>
</dbReference>
<organism evidence="14 15">
    <name type="scientific">Mycolicibacterium conceptionense</name>
    <dbReference type="NCBI Taxonomy" id="451644"/>
    <lineage>
        <taxon>Bacteria</taxon>
        <taxon>Bacillati</taxon>
        <taxon>Actinomycetota</taxon>
        <taxon>Actinomycetes</taxon>
        <taxon>Mycobacteriales</taxon>
        <taxon>Mycobacteriaceae</taxon>
        <taxon>Mycolicibacterium</taxon>
    </lineage>
</organism>
<evidence type="ECO:0000256" key="1">
    <source>
        <dbReference type="ARBA" id="ARBA00004496"/>
    </source>
</evidence>
<evidence type="ECO:0000256" key="6">
    <source>
        <dbReference type="ARBA" id="ARBA00023014"/>
    </source>
</evidence>
<evidence type="ECO:0000313" key="14">
    <source>
        <dbReference type="EMBL" id="OBF14426.1"/>
    </source>
</evidence>
<dbReference type="GO" id="GO:0047134">
    <property type="term" value="F:protein-disulfide reductase [NAD(P)H] activity"/>
    <property type="evidence" value="ECO:0007669"/>
    <property type="project" value="TreeGrafter"/>
</dbReference>
<evidence type="ECO:0000256" key="2">
    <source>
        <dbReference type="ARBA" id="ARBA00006597"/>
    </source>
</evidence>
<keyword evidence="8 11" id="KW-0238">DNA-binding</keyword>
<dbReference type="EMBL" id="LZHX01000087">
    <property type="protein sequence ID" value="OBF14426.1"/>
    <property type="molecule type" value="Genomic_DNA"/>
</dbReference>
<dbReference type="GO" id="GO:0051539">
    <property type="term" value="F:4 iron, 4 sulfur cluster binding"/>
    <property type="evidence" value="ECO:0007669"/>
    <property type="project" value="UniProtKB-UniRule"/>
</dbReference>
<feature type="binding site" evidence="11">
    <location>
        <position position="35"/>
    </location>
    <ligand>
        <name>[4Fe-4S] cluster</name>
        <dbReference type="ChEBI" id="CHEBI:49883"/>
    </ligand>
</feature>
<dbReference type="InterPro" id="IPR034768">
    <property type="entry name" value="4FE4S_WBL"/>
</dbReference>
<keyword evidence="3 11" id="KW-0004">4Fe-4S</keyword>
<dbReference type="InterPro" id="IPR003482">
    <property type="entry name" value="Whib"/>
</dbReference>
<sequence length="133" mass="14998">MTDYWQARAACAQHRPSRWDTDQPDPGALNICRTCPVKTQCLQDALDNDETHGVRGGLTPDQRTALKRAKQCGTCGQVFNPPHHLTRFCSPECKTHARLTNQRGYEAKHREKRRARDAARPGGRHVSRRKAAA</sequence>
<dbReference type="PANTHER" id="PTHR38839">
    <property type="entry name" value="TRANSCRIPTIONAL REGULATOR WHID-RELATED"/>
    <property type="match status" value="1"/>
</dbReference>
<keyword evidence="9 11" id="KW-1015">Disulfide bond</keyword>
<accession>A0A1A1YK41</accession>
<keyword evidence="4 11" id="KW-0479">Metal-binding</keyword>
<comment type="cofactor">
    <cofactor evidence="11">
        <name>[4Fe-4S] cluster</name>
        <dbReference type="ChEBI" id="CHEBI:49883"/>
    </cofactor>
    <text evidence="11">Binds 1 [4Fe-4S] cluster per subunit. Following nitrosylation of the [4Fe-4S] cluster binds 1 [4Fe-8(NO)] cluster per subunit.</text>
</comment>
<keyword evidence="7 11" id="KW-0805">Transcription regulation</keyword>
<dbReference type="GO" id="GO:0035731">
    <property type="term" value="F:dinitrosyl-iron complex binding"/>
    <property type="evidence" value="ECO:0007669"/>
    <property type="project" value="UniProtKB-UniRule"/>
</dbReference>
<reference evidence="14 15" key="1">
    <citation type="submission" date="2016-06" db="EMBL/GenBank/DDBJ databases">
        <authorList>
            <person name="Kjaerup R.B."/>
            <person name="Dalgaard T.S."/>
            <person name="Juul-Madsen H.R."/>
        </authorList>
    </citation>
    <scope>NUCLEOTIDE SEQUENCE [LARGE SCALE GENOMIC DNA]</scope>
    <source>
        <strain evidence="14 15">ACS1953</strain>
    </source>
</reference>
<evidence type="ECO:0000256" key="10">
    <source>
        <dbReference type="ARBA" id="ARBA00023163"/>
    </source>
</evidence>
<evidence type="ECO:0000256" key="3">
    <source>
        <dbReference type="ARBA" id="ARBA00022485"/>
    </source>
</evidence>
<feature type="binding site" evidence="11">
    <location>
        <position position="41"/>
    </location>
    <ligand>
        <name>[4Fe-4S] cluster</name>
        <dbReference type="ChEBI" id="CHEBI:49883"/>
    </ligand>
</feature>
<keyword evidence="11" id="KW-0963">Cytoplasm</keyword>
<evidence type="ECO:0000256" key="12">
    <source>
        <dbReference type="SAM" id="MobiDB-lite"/>
    </source>
</evidence>
<dbReference type="GO" id="GO:0045454">
    <property type="term" value="P:cell redox homeostasis"/>
    <property type="evidence" value="ECO:0007669"/>
    <property type="project" value="TreeGrafter"/>
</dbReference>
<feature type="compositionally biased region" description="Basic residues" evidence="12">
    <location>
        <begin position="122"/>
        <end position="133"/>
    </location>
</feature>
<comment type="PTM">
    <text evidence="11">The Fe-S cluster can be nitrosylated by nitric oxide (NO).</text>
</comment>
<evidence type="ECO:0000313" key="15">
    <source>
        <dbReference type="Proteomes" id="UP000093779"/>
    </source>
</evidence>
<comment type="PTM">
    <text evidence="11">Upon Fe-S cluster removal intramolecular disulfide bonds are formed.</text>
</comment>
<dbReference type="GO" id="GO:0045892">
    <property type="term" value="P:negative regulation of DNA-templated transcription"/>
    <property type="evidence" value="ECO:0007669"/>
    <property type="project" value="TreeGrafter"/>
</dbReference>
<protein>
    <recommendedName>
        <fullName evidence="11">Transcriptional regulator WhiB</fullName>
    </recommendedName>
</protein>
<dbReference type="GO" id="GO:0003677">
    <property type="term" value="F:DNA binding"/>
    <property type="evidence" value="ECO:0007669"/>
    <property type="project" value="UniProtKB-UniRule"/>
</dbReference>
<evidence type="ECO:0000256" key="9">
    <source>
        <dbReference type="ARBA" id="ARBA00023157"/>
    </source>
</evidence>
<comment type="similarity">
    <text evidence="2 11">Belongs to the WhiB family.</text>
</comment>
<keyword evidence="10 11" id="KW-0804">Transcription</keyword>
<comment type="subcellular location">
    <subcellularLocation>
        <location evidence="1 11">Cytoplasm</location>
    </subcellularLocation>
</comment>
<comment type="function">
    <text evidence="11">Acts as a transcriptional regulator. Probably redox-responsive. The apo- but not holo-form probably binds DNA.</text>
</comment>
<feature type="binding site" evidence="11">
    <location>
        <position position="32"/>
    </location>
    <ligand>
        <name>[4Fe-4S] cluster</name>
        <dbReference type="ChEBI" id="CHEBI:49883"/>
    </ligand>
</feature>
<evidence type="ECO:0000256" key="11">
    <source>
        <dbReference type="HAMAP-Rule" id="MF_01479"/>
    </source>
</evidence>
<feature type="binding site" evidence="11">
    <location>
        <position position="11"/>
    </location>
    <ligand>
        <name>[4Fe-4S] cluster</name>
        <dbReference type="ChEBI" id="CHEBI:49883"/>
    </ligand>
</feature>
<dbReference type="GO" id="GO:0005737">
    <property type="term" value="C:cytoplasm"/>
    <property type="evidence" value="ECO:0007669"/>
    <property type="project" value="UniProtKB-SubCell"/>
</dbReference>
<comment type="caution">
    <text evidence="14">The sequence shown here is derived from an EMBL/GenBank/DDBJ whole genome shotgun (WGS) entry which is preliminary data.</text>
</comment>